<evidence type="ECO:0000256" key="2">
    <source>
        <dbReference type="ARBA" id="ARBA00023043"/>
    </source>
</evidence>
<dbReference type="GO" id="GO:0004861">
    <property type="term" value="F:cyclin-dependent protein serine/threonine kinase inhibitor activity"/>
    <property type="evidence" value="ECO:0007669"/>
    <property type="project" value="TreeGrafter"/>
</dbReference>
<evidence type="ECO:0000313" key="5">
    <source>
        <dbReference type="Proteomes" id="UP000018467"/>
    </source>
</evidence>
<dbReference type="PROSITE" id="PS50297">
    <property type="entry name" value="ANK_REP_REGION"/>
    <property type="match status" value="1"/>
</dbReference>
<keyword evidence="2 3" id="KW-0040">ANK repeat</keyword>
<evidence type="ECO:0000313" key="4">
    <source>
        <dbReference type="Ensembl" id="ENSAMXP00000051340.1"/>
    </source>
</evidence>
<organism evidence="4 5">
    <name type="scientific">Astyanax mexicanus</name>
    <name type="common">Blind cave fish</name>
    <name type="synonym">Astyanax fasciatus mexicanus</name>
    <dbReference type="NCBI Taxonomy" id="7994"/>
    <lineage>
        <taxon>Eukaryota</taxon>
        <taxon>Metazoa</taxon>
        <taxon>Chordata</taxon>
        <taxon>Craniata</taxon>
        <taxon>Vertebrata</taxon>
        <taxon>Euteleostomi</taxon>
        <taxon>Actinopterygii</taxon>
        <taxon>Neopterygii</taxon>
        <taxon>Teleostei</taxon>
        <taxon>Ostariophysi</taxon>
        <taxon>Characiformes</taxon>
        <taxon>Characoidei</taxon>
        <taxon>Acestrorhamphidae</taxon>
        <taxon>Acestrorhamphinae</taxon>
        <taxon>Astyanax</taxon>
    </lineage>
</organism>
<keyword evidence="5" id="KW-1185">Reference proteome</keyword>
<dbReference type="SUPFAM" id="SSF48403">
    <property type="entry name" value="Ankyrin repeat"/>
    <property type="match status" value="1"/>
</dbReference>
<dbReference type="InterPro" id="IPR036770">
    <property type="entry name" value="Ankyrin_rpt-contain_sf"/>
</dbReference>
<dbReference type="CTD" id="1031"/>
<reference evidence="5" key="2">
    <citation type="journal article" date="2014" name="Nat. Commun.">
        <title>The cavefish genome reveals candidate genes for eye loss.</title>
        <authorList>
            <person name="McGaugh S.E."/>
            <person name="Gross J.B."/>
            <person name="Aken B."/>
            <person name="Blin M."/>
            <person name="Borowsky R."/>
            <person name="Chalopin D."/>
            <person name="Hinaux H."/>
            <person name="Jeffery W.R."/>
            <person name="Keene A."/>
            <person name="Ma L."/>
            <person name="Minx P."/>
            <person name="Murphy D."/>
            <person name="O'Quin K.E."/>
            <person name="Retaux S."/>
            <person name="Rohner N."/>
            <person name="Searle S.M."/>
            <person name="Stahl B.A."/>
            <person name="Tabin C."/>
            <person name="Volff J.N."/>
            <person name="Yoshizawa M."/>
            <person name="Warren W.C."/>
        </authorList>
    </citation>
    <scope>NUCLEOTIDE SEQUENCE [LARGE SCALE GENOMIC DNA]</scope>
    <source>
        <strain evidence="5">female</strain>
    </source>
</reference>
<reference evidence="4" key="3">
    <citation type="submission" date="2025-08" db="UniProtKB">
        <authorList>
            <consortium name="Ensembl"/>
        </authorList>
    </citation>
    <scope>IDENTIFICATION</scope>
</reference>
<dbReference type="SMART" id="SM00248">
    <property type="entry name" value="ANK"/>
    <property type="match status" value="4"/>
</dbReference>
<dbReference type="GeneTree" id="ENSGT00940000160194"/>
<dbReference type="AlphaFoldDB" id="A0A3B1KB84"/>
<dbReference type="GO" id="GO:0005737">
    <property type="term" value="C:cytoplasm"/>
    <property type="evidence" value="ECO:0007669"/>
    <property type="project" value="TreeGrafter"/>
</dbReference>
<reference evidence="5" key="1">
    <citation type="submission" date="2013-03" db="EMBL/GenBank/DDBJ databases">
        <authorList>
            <person name="Jeffery W."/>
            <person name="Warren W."/>
            <person name="Wilson R.K."/>
        </authorList>
    </citation>
    <scope>NUCLEOTIDE SEQUENCE</scope>
    <source>
        <strain evidence="5">female</strain>
    </source>
</reference>
<dbReference type="Proteomes" id="UP000018467">
    <property type="component" value="Unassembled WGS sequence"/>
</dbReference>
<reference evidence="4" key="4">
    <citation type="submission" date="2025-09" db="UniProtKB">
        <authorList>
            <consortium name="Ensembl"/>
        </authorList>
    </citation>
    <scope>IDENTIFICATION</scope>
</reference>
<dbReference type="InterPro" id="IPR002110">
    <property type="entry name" value="Ankyrin_rpt"/>
</dbReference>
<dbReference type="STRING" id="7994.ENSAMXP00000051340"/>
<dbReference type="InParanoid" id="A0A3B1KB84"/>
<dbReference type="InterPro" id="IPR050776">
    <property type="entry name" value="Ank_Repeat/CDKN_Inhibitor"/>
</dbReference>
<dbReference type="Ensembl" id="ENSAMXT00000034995.1">
    <property type="protein sequence ID" value="ENSAMXP00000051340.1"/>
    <property type="gene ID" value="ENSAMXG00000035324.1"/>
</dbReference>
<dbReference type="PANTHER" id="PTHR24201:SF9">
    <property type="entry name" value="CYCLIN-DEPENDENT KINASE 4 INHIBITOR C"/>
    <property type="match status" value="1"/>
</dbReference>
<name>A0A3B1KB84_ASTMX</name>
<dbReference type="PROSITE" id="PS50088">
    <property type="entry name" value="ANK_REPEAT"/>
    <property type="match status" value="1"/>
</dbReference>
<dbReference type="Pfam" id="PF12796">
    <property type="entry name" value="Ank_2"/>
    <property type="match status" value="2"/>
</dbReference>
<feature type="repeat" description="ANK" evidence="3">
    <location>
        <begin position="105"/>
        <end position="137"/>
    </location>
</feature>
<dbReference type="FunCoup" id="A0A3B1KB84">
    <property type="interactions" value="114"/>
</dbReference>
<sequence length="174" mass="19159">MAEATVDANTLCSAAATGQFKMVQQILQCNVDPNKKNEFNRTALQVVKMGCPAVVELLLKKGADPNLRDPVKDLTISHDVAREGHADTLAVLLTYVADVNLKDKDGNLPLHLAAREGHLDAVRLLAPCTAHLFSRNHEGLTPIELARAHRREDTARWLESYQPPQTPQQPQSLD</sequence>
<dbReference type="GeneID" id="103024048"/>
<dbReference type="GO" id="GO:2000045">
    <property type="term" value="P:regulation of G1/S transition of mitotic cell cycle"/>
    <property type="evidence" value="ECO:0007669"/>
    <property type="project" value="TreeGrafter"/>
</dbReference>
<evidence type="ECO:0000256" key="3">
    <source>
        <dbReference type="PROSITE-ProRule" id="PRU00023"/>
    </source>
</evidence>
<dbReference type="OMA" id="MAEPLGN"/>
<keyword evidence="1" id="KW-0677">Repeat</keyword>
<dbReference type="GO" id="GO:0005634">
    <property type="term" value="C:nucleus"/>
    <property type="evidence" value="ECO:0007669"/>
    <property type="project" value="TreeGrafter"/>
</dbReference>
<dbReference type="OrthoDB" id="163438at2759"/>
<dbReference type="KEGG" id="amex:103024048"/>
<dbReference type="Bgee" id="ENSAMXG00000035324">
    <property type="expression patterns" value="Expressed in ovary and 7 other cell types or tissues"/>
</dbReference>
<evidence type="ECO:0000256" key="1">
    <source>
        <dbReference type="ARBA" id="ARBA00022737"/>
    </source>
</evidence>
<accession>A0A3B1KB84</accession>
<dbReference type="GO" id="GO:0008285">
    <property type="term" value="P:negative regulation of cell population proliferation"/>
    <property type="evidence" value="ECO:0007669"/>
    <property type="project" value="TreeGrafter"/>
</dbReference>
<proteinExistence type="predicted"/>
<dbReference type="Gene3D" id="1.25.40.20">
    <property type="entry name" value="Ankyrin repeat-containing domain"/>
    <property type="match status" value="1"/>
</dbReference>
<dbReference type="PANTHER" id="PTHR24201">
    <property type="entry name" value="ANK_REP_REGION DOMAIN-CONTAINING PROTEIN"/>
    <property type="match status" value="1"/>
</dbReference>
<dbReference type="GO" id="GO:0019901">
    <property type="term" value="F:protein kinase binding"/>
    <property type="evidence" value="ECO:0007669"/>
    <property type="project" value="TreeGrafter"/>
</dbReference>
<protein>
    <submittedName>
        <fullName evidence="4">Cyclin-dependent kinase inhibitor 2C (p18, inhibits CDK4)</fullName>
    </submittedName>
</protein>